<dbReference type="EMBL" id="KU052488">
    <property type="protein sequence ID" value="ALY06938.1"/>
    <property type="molecule type" value="Genomic_DNA"/>
</dbReference>
<protein>
    <submittedName>
        <fullName evidence="1">Uncharacterized protein</fullName>
    </submittedName>
</protein>
<name>A0A1I9KKF7_9CAUD</name>
<sequence length="95" mass="11326">MSVEIKIAKNWTIKNDPRSSAGLTLQKYGDKNKNKKQFYFPSIDYALAFCARYVINKDKEKVKTLDQYLEKYRDLYDHMHSQFIKKEVVPTDEKK</sequence>
<accession>A0A1I9KKF7</accession>
<organism evidence="1 2">
    <name type="scientific">Lactobacillus phage SA-C12</name>
    <dbReference type="NCBI Taxonomy" id="1755697"/>
    <lineage>
        <taxon>Viruses</taxon>
        <taxon>Duplodnaviria</taxon>
        <taxon>Heunggongvirae</taxon>
        <taxon>Uroviricota</taxon>
        <taxon>Caudoviricetes</taxon>
        <taxon>Tybeckvirinae</taxon>
        <taxon>Lenusvirus</taxon>
        <taxon>Lenusvirus SAC12</taxon>
    </lineage>
</organism>
<proteinExistence type="predicted"/>
<evidence type="ECO:0000313" key="1">
    <source>
        <dbReference type="EMBL" id="ALY06938.1"/>
    </source>
</evidence>
<keyword evidence="2" id="KW-1185">Reference proteome</keyword>
<evidence type="ECO:0000313" key="2">
    <source>
        <dbReference type="Proteomes" id="UP000223158"/>
    </source>
</evidence>
<dbReference type="Proteomes" id="UP000223158">
    <property type="component" value="Segment"/>
</dbReference>
<gene>
    <name evidence="1" type="ORF">SAC12_117</name>
</gene>
<reference evidence="1 2" key="1">
    <citation type="submission" date="2015-11" db="EMBL/GenBank/DDBJ databases">
        <title>Lactobacillus brevis bacteriophage SA-C12: a mosaic Myoviridae member.</title>
        <authorList>
            <person name="Mahony J."/>
        </authorList>
    </citation>
    <scope>NUCLEOTIDE SEQUENCE [LARGE SCALE GENOMIC DNA]</scope>
</reference>